<evidence type="ECO:0008006" key="4">
    <source>
        <dbReference type="Google" id="ProtNLM"/>
    </source>
</evidence>
<keyword evidence="3" id="KW-1185">Reference proteome</keyword>
<evidence type="ECO:0000256" key="1">
    <source>
        <dbReference type="SAM" id="SignalP"/>
    </source>
</evidence>
<evidence type="ECO:0000313" key="3">
    <source>
        <dbReference type="Proteomes" id="UP000199361"/>
    </source>
</evidence>
<reference evidence="2 3" key="1">
    <citation type="submission" date="2016-10" db="EMBL/GenBank/DDBJ databases">
        <authorList>
            <person name="de Groot N.N."/>
        </authorList>
    </citation>
    <scope>NUCLEOTIDE SEQUENCE [LARGE SCALE GENOMIC DNA]</scope>
    <source>
        <strain evidence="2 3">CGMCC 4.5598</strain>
    </source>
</reference>
<dbReference type="EMBL" id="FOHX01000005">
    <property type="protein sequence ID" value="SEU05231.1"/>
    <property type="molecule type" value="Genomic_DNA"/>
</dbReference>
<feature type="signal peptide" evidence="1">
    <location>
        <begin position="1"/>
        <end position="24"/>
    </location>
</feature>
<dbReference type="InterPro" id="IPR015943">
    <property type="entry name" value="WD40/YVTN_repeat-like_dom_sf"/>
</dbReference>
<sequence>MRTTILAALTAAALAWPAALPAHAAPHHGADSIRYASIKSCPAPDVQARPCGDWRLVLHSGKVTTLPDAEGVARDAKGRKLTYLPAPIAVSGDGRKVAYFTKANRLAVRTLGGGVRLLPGTALPRVGHDALTLRLSDDGARLAVTIDGDKPRGTRVFDTATGARIGSVPTGRSVLGFSYDGDELLASAEGEDNAADLVVHDETGEELLRATPPQVVAANGPQALAGDGRTVAAVVQGGKPELVTYDMETDQVIERRRIALPRDSVQMVDWTGDTQVTVHLSASGRKGTAMTIVRIDTETGAVTVRDRYTVLKDSFVFAACGG</sequence>
<proteinExistence type="predicted"/>
<dbReference type="RefSeq" id="WP_091082586.1">
    <property type="nucleotide sequence ID" value="NZ_FOHX01000005.1"/>
</dbReference>
<protein>
    <recommendedName>
        <fullName evidence="4">WD40-like Beta Propeller Repeat</fullName>
    </recommendedName>
</protein>
<organism evidence="2 3">
    <name type="scientific">Nonomuraea wenchangensis</name>
    <dbReference type="NCBI Taxonomy" id="568860"/>
    <lineage>
        <taxon>Bacteria</taxon>
        <taxon>Bacillati</taxon>
        <taxon>Actinomycetota</taxon>
        <taxon>Actinomycetes</taxon>
        <taxon>Streptosporangiales</taxon>
        <taxon>Streptosporangiaceae</taxon>
        <taxon>Nonomuraea</taxon>
    </lineage>
</organism>
<dbReference type="Gene3D" id="2.130.10.10">
    <property type="entry name" value="YVTN repeat-like/Quinoprotein amine dehydrogenase"/>
    <property type="match status" value="1"/>
</dbReference>
<dbReference type="SUPFAM" id="SSF50969">
    <property type="entry name" value="YVTN repeat-like/Quinoprotein amine dehydrogenase"/>
    <property type="match status" value="1"/>
</dbReference>
<dbReference type="STRING" id="568860.SAMN05421811_105462"/>
<dbReference type="Proteomes" id="UP000199361">
    <property type="component" value="Unassembled WGS sequence"/>
</dbReference>
<name>A0A1I0J5Y7_9ACTN</name>
<accession>A0A1I0J5Y7</accession>
<dbReference type="InterPro" id="IPR011044">
    <property type="entry name" value="Quino_amine_DH_bsu"/>
</dbReference>
<dbReference type="AlphaFoldDB" id="A0A1I0J5Y7"/>
<dbReference type="OrthoDB" id="3512100at2"/>
<evidence type="ECO:0000313" key="2">
    <source>
        <dbReference type="EMBL" id="SEU05231.1"/>
    </source>
</evidence>
<keyword evidence="1" id="KW-0732">Signal</keyword>
<gene>
    <name evidence="2" type="ORF">SAMN05421811_105462</name>
</gene>
<feature type="chain" id="PRO_5011772559" description="WD40-like Beta Propeller Repeat" evidence="1">
    <location>
        <begin position="25"/>
        <end position="322"/>
    </location>
</feature>